<gene>
    <name evidence="2" type="ORF">GCM10009431_14570</name>
</gene>
<dbReference type="InterPro" id="IPR007345">
    <property type="entry name" value="Polysacch_pyruvyl_Trfase"/>
</dbReference>
<proteinExistence type="predicted"/>
<feature type="domain" description="Polysaccharide pyruvyl transferase" evidence="1">
    <location>
        <begin position="184"/>
        <end position="253"/>
    </location>
</feature>
<protein>
    <recommendedName>
        <fullName evidence="1">Polysaccharide pyruvyl transferase domain-containing protein</fullName>
    </recommendedName>
</protein>
<sequence length="305" mass="35619">MSYLNFFKKKLSHFERARNKKEVIERIVSNPYQHNNDVVNLHRLDPNNVGDFYCAPHHYFDELKGKALDLFDYKNNDDSVRDNWHKTICENALIIGGGGLLNRPGFNMHMNMLEKLSQTDKKIVFWGVGHNSKSSKLYGKQIKYNITPSNYGLVGVRDYGRTEEWIPCVSCMHPIFDTSFDETREIGIVFHQKTLRNKKVISKFSDFESIANNSTFEAMVEFIASSNIVLTDSYHAMYWAMLFNKKVMVFPNSTKFYDFKYQPVISTFSNYKDDLNKLQSYDEVLEECRTVNNAFAEKAFNYLNL</sequence>
<evidence type="ECO:0000313" key="2">
    <source>
        <dbReference type="EMBL" id="GAA0742506.1"/>
    </source>
</evidence>
<evidence type="ECO:0000313" key="3">
    <source>
        <dbReference type="Proteomes" id="UP001500736"/>
    </source>
</evidence>
<accession>A0ABN1JLX2</accession>
<evidence type="ECO:0000259" key="1">
    <source>
        <dbReference type="Pfam" id="PF04230"/>
    </source>
</evidence>
<dbReference type="Proteomes" id="UP001500736">
    <property type="component" value="Unassembled WGS sequence"/>
</dbReference>
<comment type="caution">
    <text evidence="2">The sequence shown here is derived from an EMBL/GenBank/DDBJ whole genome shotgun (WGS) entry which is preliminary data.</text>
</comment>
<reference evidence="2 3" key="1">
    <citation type="journal article" date="2019" name="Int. J. Syst. Evol. Microbiol.">
        <title>The Global Catalogue of Microorganisms (GCM) 10K type strain sequencing project: providing services to taxonomists for standard genome sequencing and annotation.</title>
        <authorList>
            <consortium name="The Broad Institute Genomics Platform"/>
            <consortium name="The Broad Institute Genome Sequencing Center for Infectious Disease"/>
            <person name="Wu L."/>
            <person name="Ma J."/>
        </authorList>
    </citation>
    <scope>NUCLEOTIDE SEQUENCE [LARGE SCALE GENOMIC DNA]</scope>
    <source>
        <strain evidence="2 3">JCM 15976</strain>
    </source>
</reference>
<organism evidence="2 3">
    <name type="scientific">Gaetbulibacter jejuensis</name>
    <dbReference type="NCBI Taxonomy" id="584607"/>
    <lineage>
        <taxon>Bacteria</taxon>
        <taxon>Pseudomonadati</taxon>
        <taxon>Bacteroidota</taxon>
        <taxon>Flavobacteriia</taxon>
        <taxon>Flavobacteriales</taxon>
        <taxon>Flavobacteriaceae</taxon>
        <taxon>Gaetbulibacter</taxon>
    </lineage>
</organism>
<name>A0ABN1JLX2_9FLAO</name>
<keyword evidence="3" id="KW-1185">Reference proteome</keyword>
<dbReference type="RefSeq" id="WP_343797053.1">
    <property type="nucleotide sequence ID" value="NZ_BAAAGF010000002.1"/>
</dbReference>
<dbReference type="EMBL" id="BAAAGF010000002">
    <property type="protein sequence ID" value="GAA0742506.1"/>
    <property type="molecule type" value="Genomic_DNA"/>
</dbReference>
<dbReference type="Pfam" id="PF04230">
    <property type="entry name" value="PS_pyruv_trans"/>
    <property type="match status" value="1"/>
</dbReference>